<comment type="function">
    <text evidence="4">Component of the proteasome, a multicatalytic proteinase complex which is characterized by its ability to cleave peptides with Arg, Phe, Tyr, Leu, and Glu adjacent to the leaving group at neutral or slightly basic pH. The proteasome has an ATP-dependent proteolytic activity.</text>
</comment>
<evidence type="ECO:0000256" key="3">
    <source>
        <dbReference type="ARBA" id="ARBA00023242"/>
    </source>
</evidence>
<protein>
    <recommendedName>
        <fullName evidence="4">Proteasome subunit beta</fullName>
    </recommendedName>
</protein>
<dbReference type="AlphaFoldDB" id="A0A7S0T4W9"/>
<dbReference type="GO" id="GO:0005634">
    <property type="term" value="C:nucleus"/>
    <property type="evidence" value="ECO:0007669"/>
    <property type="project" value="UniProtKB-SubCell"/>
</dbReference>
<dbReference type="GO" id="GO:0005839">
    <property type="term" value="C:proteasome core complex"/>
    <property type="evidence" value="ECO:0007669"/>
    <property type="project" value="InterPro"/>
</dbReference>
<dbReference type="PANTHER" id="PTHR32194:SF2">
    <property type="entry name" value="PROTEASOME SUBUNIT BETA TYPE-1"/>
    <property type="match status" value="1"/>
</dbReference>
<evidence type="ECO:0000256" key="2">
    <source>
        <dbReference type="ARBA" id="ARBA00022942"/>
    </source>
</evidence>
<dbReference type="InterPro" id="IPR023333">
    <property type="entry name" value="Proteasome_suB-type"/>
</dbReference>
<organism evidence="5">
    <name type="scientific">Erythrolobus madagascarensis</name>
    <dbReference type="NCBI Taxonomy" id="708628"/>
    <lineage>
        <taxon>Eukaryota</taxon>
        <taxon>Rhodophyta</taxon>
        <taxon>Bangiophyceae</taxon>
        <taxon>Porphyridiales</taxon>
        <taxon>Porphyridiaceae</taxon>
        <taxon>Erythrolobus</taxon>
    </lineage>
</organism>
<dbReference type="PROSITE" id="PS51476">
    <property type="entry name" value="PROTEASOME_BETA_2"/>
    <property type="match status" value="1"/>
</dbReference>
<dbReference type="FunFam" id="3.60.20.10:FF:000027">
    <property type="entry name" value="Proteasome subunit beta type-6"/>
    <property type="match status" value="1"/>
</dbReference>
<reference evidence="5" key="1">
    <citation type="submission" date="2021-01" db="EMBL/GenBank/DDBJ databases">
        <authorList>
            <person name="Corre E."/>
            <person name="Pelletier E."/>
            <person name="Niang G."/>
            <person name="Scheremetjew M."/>
            <person name="Finn R."/>
            <person name="Kale V."/>
            <person name="Holt S."/>
            <person name="Cochrane G."/>
            <person name="Meng A."/>
            <person name="Brown T."/>
            <person name="Cohen L."/>
        </authorList>
    </citation>
    <scope>NUCLEOTIDE SEQUENCE</scope>
    <source>
        <strain evidence="5">CCMP3276</strain>
    </source>
</reference>
<comment type="similarity">
    <text evidence="4">Belongs to the peptidase T1B family.</text>
</comment>
<accession>A0A7S0T4W9</accession>
<keyword evidence="3 4" id="KW-0539">Nucleus</keyword>
<dbReference type="EMBL" id="HBFE01002167">
    <property type="protein sequence ID" value="CAD8725344.1"/>
    <property type="molecule type" value="Transcribed_RNA"/>
</dbReference>
<dbReference type="PANTHER" id="PTHR32194">
    <property type="entry name" value="METALLOPROTEASE TLDD"/>
    <property type="match status" value="1"/>
</dbReference>
<dbReference type="GO" id="GO:0005737">
    <property type="term" value="C:cytoplasm"/>
    <property type="evidence" value="ECO:0007669"/>
    <property type="project" value="UniProtKB-SubCell"/>
</dbReference>
<dbReference type="GO" id="GO:0051603">
    <property type="term" value="P:proteolysis involved in protein catabolic process"/>
    <property type="evidence" value="ECO:0007669"/>
    <property type="project" value="InterPro"/>
</dbReference>
<dbReference type="InterPro" id="IPR029055">
    <property type="entry name" value="Ntn_hydrolases_N"/>
</dbReference>
<dbReference type="Pfam" id="PF00227">
    <property type="entry name" value="Proteasome"/>
    <property type="match status" value="1"/>
</dbReference>
<proteinExistence type="inferred from homology"/>
<name>A0A7S0T4W9_9RHOD</name>
<comment type="subcellular location">
    <subcellularLocation>
        <location evidence="4">Cytoplasm</location>
    </subcellularLocation>
    <subcellularLocation>
        <location evidence="4">Nucleus</location>
    </subcellularLocation>
</comment>
<comment type="subunit">
    <text evidence="4">Component of the proteasome complex.</text>
</comment>
<keyword evidence="2 4" id="KW-0647">Proteasome</keyword>
<sequence length="272" mass="29072">MDPLLRPGHSAPCLPSALGAPHADVFDRLDARSSAFGVHQGAADKASKSTAGGPVQAAFSPYQDNGGSVVAVAGKDFCVVASDTRFGLGYSIPARKVSRNLILTDQVVLATAGMQADTSTLHKVLRTRLRMYQQNHGKPMSLPAVAQMLGNTLYYKRFFPYYTFNVVGGVDESGEGYVYGYDAIGSNEKVKVVCTGAAQSLIQPVLDNQVDGKQLQMGAAPPAPLSLQQTVDLVKDCFSSAGEREIYTGDFVEICKITQTGVEVELFELKLD</sequence>
<dbReference type="Gene3D" id="3.60.20.10">
    <property type="entry name" value="Glutamine Phosphoribosylpyrophosphate, subunit 1, domain 1"/>
    <property type="match status" value="1"/>
</dbReference>
<keyword evidence="1 4" id="KW-0963">Cytoplasm</keyword>
<dbReference type="CDD" id="cd03757">
    <property type="entry name" value="proteasome_beta_type_1"/>
    <property type="match status" value="1"/>
</dbReference>
<evidence type="ECO:0000256" key="4">
    <source>
        <dbReference type="RuleBase" id="RU004203"/>
    </source>
</evidence>
<dbReference type="SUPFAM" id="SSF56235">
    <property type="entry name" value="N-terminal nucleophile aminohydrolases (Ntn hydrolases)"/>
    <property type="match status" value="1"/>
</dbReference>
<evidence type="ECO:0000256" key="1">
    <source>
        <dbReference type="ARBA" id="ARBA00022490"/>
    </source>
</evidence>
<dbReference type="PROSITE" id="PS00854">
    <property type="entry name" value="PROTEASOME_BETA_1"/>
    <property type="match status" value="1"/>
</dbReference>
<dbReference type="InterPro" id="IPR001353">
    <property type="entry name" value="Proteasome_sua/b"/>
</dbReference>
<dbReference type="InterPro" id="IPR016050">
    <property type="entry name" value="Proteasome_bsu_CS"/>
</dbReference>
<evidence type="ECO:0000313" key="5">
    <source>
        <dbReference type="EMBL" id="CAD8725344.1"/>
    </source>
</evidence>
<gene>
    <name evidence="5" type="ORF">EMAD1354_LOCUS1424</name>
</gene>